<dbReference type="Pfam" id="PF13360">
    <property type="entry name" value="PQQ_2"/>
    <property type="match status" value="1"/>
</dbReference>
<name>A0A5C6BSF7_9PLAN</name>
<dbReference type="RefSeq" id="WP_146371991.1">
    <property type="nucleotide sequence ID" value="NZ_SJPP01000001.1"/>
</dbReference>
<keyword evidence="1" id="KW-0732">Signal</keyword>
<dbReference type="AlphaFoldDB" id="A0A5C6BSF7"/>
<dbReference type="SUPFAM" id="SSF50998">
    <property type="entry name" value="Quinoprotein alcohol dehydrogenase-like"/>
    <property type="match status" value="1"/>
</dbReference>
<proteinExistence type="predicted"/>
<sequence length="421" mass="47562" precursor="true">MSMYVKFFKHFTIAATLVMGWGVLTAQAEDWPRWRGPRGDGTWQAPELPEHWPETGLQPVWKQPIGGGYGGISVVGDRLYVMDRPTEPEQVERVLCLDCTTGEKVWEHVYAADYGKLEYGNGPRATPTVFENRVYTFGTLGHTHCFDANDGTVVWSHDFLGNDDATVPEWGLSGSPVIWKNLVIVHPGANGGCYVALDRKTGAEVWRSSDDPAGYGTPIIISHNGNEQLVCWSPRHILGLKPADGTIQWSIPYEVQYDVSIATPIFRDGIVFVTGYWHGAKAIELGDKPDEAKLLWEENRHLRGLMCQPLYRDGYLYSLDKNRGLVCFQFRECEKMWTDDKHRMTPRGRNPQANLVWLGDTNRVIILNAEGDLILARLTPEGYDEQSRTNIIDRTWAHPAFAGQHAYVRNDTEILCVRLTD</sequence>
<evidence type="ECO:0000259" key="2">
    <source>
        <dbReference type="Pfam" id="PF13360"/>
    </source>
</evidence>
<dbReference type="OrthoDB" id="227267at2"/>
<reference evidence="3 4" key="1">
    <citation type="submission" date="2019-02" db="EMBL/GenBank/DDBJ databases">
        <title>Deep-cultivation of Planctomycetes and their phenomic and genomic characterization uncovers novel biology.</title>
        <authorList>
            <person name="Wiegand S."/>
            <person name="Jogler M."/>
            <person name="Boedeker C."/>
            <person name="Pinto D."/>
            <person name="Vollmers J."/>
            <person name="Rivas-Marin E."/>
            <person name="Kohn T."/>
            <person name="Peeters S.H."/>
            <person name="Heuer A."/>
            <person name="Rast P."/>
            <person name="Oberbeckmann S."/>
            <person name="Bunk B."/>
            <person name="Jeske O."/>
            <person name="Meyerdierks A."/>
            <person name="Storesund J.E."/>
            <person name="Kallscheuer N."/>
            <person name="Luecker S."/>
            <person name="Lage O.M."/>
            <person name="Pohl T."/>
            <person name="Merkel B.J."/>
            <person name="Hornburger P."/>
            <person name="Mueller R.-W."/>
            <person name="Bruemmer F."/>
            <person name="Labrenz M."/>
            <person name="Spormann A.M."/>
            <person name="Op Den Camp H."/>
            <person name="Overmann J."/>
            <person name="Amann R."/>
            <person name="Jetten M.S.M."/>
            <person name="Mascher T."/>
            <person name="Medema M.H."/>
            <person name="Devos D.P."/>
            <person name="Kaster A.-K."/>
            <person name="Ovreas L."/>
            <person name="Rohde M."/>
            <person name="Galperin M.Y."/>
            <person name="Jogler C."/>
        </authorList>
    </citation>
    <scope>NUCLEOTIDE SEQUENCE [LARGE SCALE GENOMIC DNA]</scope>
    <source>
        <strain evidence="3 4">CA54</strain>
    </source>
</reference>
<accession>A0A5C6BSF7</accession>
<comment type="caution">
    <text evidence="3">The sequence shown here is derived from an EMBL/GenBank/DDBJ whole genome shotgun (WGS) entry which is preliminary data.</text>
</comment>
<evidence type="ECO:0000256" key="1">
    <source>
        <dbReference type="SAM" id="SignalP"/>
    </source>
</evidence>
<dbReference type="InterPro" id="IPR011047">
    <property type="entry name" value="Quinoprotein_ADH-like_sf"/>
</dbReference>
<dbReference type="EMBL" id="SJPP01000001">
    <property type="protein sequence ID" value="TWU14717.1"/>
    <property type="molecule type" value="Genomic_DNA"/>
</dbReference>
<dbReference type="InterPro" id="IPR015943">
    <property type="entry name" value="WD40/YVTN_repeat-like_dom_sf"/>
</dbReference>
<protein>
    <submittedName>
        <fullName evidence="3">Outer membrane biogenesis protein BamB</fullName>
    </submittedName>
</protein>
<dbReference type="InterPro" id="IPR002372">
    <property type="entry name" value="PQQ_rpt_dom"/>
</dbReference>
<feature type="signal peptide" evidence="1">
    <location>
        <begin position="1"/>
        <end position="28"/>
    </location>
</feature>
<gene>
    <name evidence="3" type="ORF">CA54_35860</name>
</gene>
<dbReference type="PANTHER" id="PTHR34512:SF30">
    <property type="entry name" value="OUTER MEMBRANE PROTEIN ASSEMBLY FACTOR BAMB"/>
    <property type="match status" value="1"/>
</dbReference>
<evidence type="ECO:0000313" key="4">
    <source>
        <dbReference type="Proteomes" id="UP000320735"/>
    </source>
</evidence>
<dbReference type="PANTHER" id="PTHR34512">
    <property type="entry name" value="CELL SURFACE PROTEIN"/>
    <property type="match status" value="1"/>
</dbReference>
<dbReference type="Gene3D" id="2.130.10.10">
    <property type="entry name" value="YVTN repeat-like/Quinoprotein amine dehydrogenase"/>
    <property type="match status" value="1"/>
</dbReference>
<dbReference type="Proteomes" id="UP000320735">
    <property type="component" value="Unassembled WGS sequence"/>
</dbReference>
<keyword evidence="4" id="KW-1185">Reference proteome</keyword>
<feature type="chain" id="PRO_5023097025" evidence="1">
    <location>
        <begin position="29"/>
        <end position="421"/>
    </location>
</feature>
<organism evidence="3 4">
    <name type="scientific">Symmachiella macrocystis</name>
    <dbReference type="NCBI Taxonomy" id="2527985"/>
    <lineage>
        <taxon>Bacteria</taxon>
        <taxon>Pseudomonadati</taxon>
        <taxon>Planctomycetota</taxon>
        <taxon>Planctomycetia</taxon>
        <taxon>Planctomycetales</taxon>
        <taxon>Planctomycetaceae</taxon>
        <taxon>Symmachiella</taxon>
    </lineage>
</organism>
<feature type="domain" description="Pyrrolo-quinoline quinone repeat" evidence="2">
    <location>
        <begin position="92"/>
        <end position="338"/>
    </location>
</feature>
<evidence type="ECO:0000313" key="3">
    <source>
        <dbReference type="EMBL" id="TWU14717.1"/>
    </source>
</evidence>